<feature type="region of interest" description="Disordered" evidence="1">
    <location>
        <begin position="338"/>
        <end position="363"/>
    </location>
</feature>
<organism evidence="3 4">
    <name type="scientific">Polarella glacialis</name>
    <name type="common">Dinoflagellate</name>
    <dbReference type="NCBI Taxonomy" id="89957"/>
    <lineage>
        <taxon>Eukaryota</taxon>
        <taxon>Sar</taxon>
        <taxon>Alveolata</taxon>
        <taxon>Dinophyceae</taxon>
        <taxon>Suessiales</taxon>
        <taxon>Suessiaceae</taxon>
        <taxon>Polarella</taxon>
    </lineage>
</organism>
<gene>
    <name evidence="3" type="ORF">PGLA2088_LOCUS4490</name>
</gene>
<dbReference type="Gene3D" id="1.10.510.10">
    <property type="entry name" value="Transferase(Phosphotransferase) domain 1"/>
    <property type="match status" value="1"/>
</dbReference>
<feature type="domain" description="Protein kinase" evidence="2">
    <location>
        <begin position="1"/>
        <end position="379"/>
    </location>
</feature>
<feature type="compositionally biased region" description="Polar residues" evidence="1">
    <location>
        <begin position="106"/>
        <end position="115"/>
    </location>
</feature>
<dbReference type="AlphaFoldDB" id="A0A813I2X2"/>
<evidence type="ECO:0000256" key="1">
    <source>
        <dbReference type="SAM" id="MobiDB-lite"/>
    </source>
</evidence>
<dbReference type="Pfam" id="PF07714">
    <property type="entry name" value="PK_Tyr_Ser-Thr"/>
    <property type="match status" value="1"/>
</dbReference>
<dbReference type="EMBL" id="CAJNNW010004102">
    <property type="protein sequence ID" value="CAE8646090.1"/>
    <property type="molecule type" value="Genomic_DNA"/>
</dbReference>
<evidence type="ECO:0000259" key="2">
    <source>
        <dbReference type="PROSITE" id="PS50011"/>
    </source>
</evidence>
<name>A0A813I2X2_POLGL</name>
<feature type="non-terminal residue" evidence="3">
    <location>
        <position position="379"/>
    </location>
</feature>
<proteinExistence type="predicted"/>
<feature type="region of interest" description="Disordered" evidence="1">
    <location>
        <begin position="105"/>
        <end position="128"/>
    </location>
</feature>
<dbReference type="InterPro" id="IPR001245">
    <property type="entry name" value="Ser-Thr/Tyr_kinase_cat_dom"/>
</dbReference>
<accession>A0A813I2X2</accession>
<dbReference type="InterPro" id="IPR000719">
    <property type="entry name" value="Prot_kinase_dom"/>
</dbReference>
<feature type="compositionally biased region" description="Basic and acidic residues" evidence="1">
    <location>
        <begin position="288"/>
        <end position="300"/>
    </location>
</feature>
<dbReference type="PROSITE" id="PS50011">
    <property type="entry name" value="PROTEIN_KINASE_DOM"/>
    <property type="match status" value="1"/>
</dbReference>
<dbReference type="Proteomes" id="UP000626109">
    <property type="component" value="Unassembled WGS sequence"/>
</dbReference>
<reference evidence="3" key="1">
    <citation type="submission" date="2021-02" db="EMBL/GenBank/DDBJ databases">
        <authorList>
            <person name="Dougan E. K."/>
            <person name="Rhodes N."/>
            <person name="Thang M."/>
            <person name="Chan C."/>
        </authorList>
    </citation>
    <scope>NUCLEOTIDE SEQUENCE</scope>
</reference>
<dbReference type="InterPro" id="IPR011009">
    <property type="entry name" value="Kinase-like_dom_sf"/>
</dbReference>
<dbReference type="SUPFAM" id="SSF56112">
    <property type="entry name" value="Protein kinase-like (PK-like)"/>
    <property type="match status" value="1"/>
</dbReference>
<feature type="region of interest" description="Disordered" evidence="1">
    <location>
        <begin position="288"/>
        <end position="323"/>
    </location>
</feature>
<feature type="compositionally biased region" description="Polar residues" evidence="1">
    <location>
        <begin position="338"/>
        <end position="351"/>
    </location>
</feature>
<dbReference type="GO" id="GO:0005524">
    <property type="term" value="F:ATP binding"/>
    <property type="evidence" value="ECO:0007669"/>
    <property type="project" value="InterPro"/>
</dbReference>
<sequence length="379" mass="42157">AHWGKQHAFAMHRESQWSIQKLHNQSDGRYRQDAASLFARYLEDHTGIAELDPSEDFDTRRRRFETPGLDWEKDGPKLPPMPYVVMEMVKGEALHVAMDREWRQPTLKSAKQGKNGSEEPPRMSPREKREVLLQASVALEYLTSFWLMHRDFRGCNLMLAERGTESQECKLKVLDLGVMITCEAVNVLNTNDAVQAFRRRGETEEKRKRYDWLPWEVRAGCDGTGPPVNFASPGHSFDVFSLGVLALHLLVGRTQARNQLDLVAAGDMAADTAAIGLEASLHRRMLGEDSRAEADSRGGVELDQGQLGAASQSEPGAEVEQAEEFEVSALEVALLQTKAQQPTSTGSTVISQEAGDAQDDEVSMIQDVPTISLNSAVRE</sequence>
<feature type="compositionally biased region" description="Basic and acidic residues" evidence="1">
    <location>
        <begin position="116"/>
        <end position="128"/>
    </location>
</feature>
<dbReference type="GO" id="GO:0004672">
    <property type="term" value="F:protein kinase activity"/>
    <property type="evidence" value="ECO:0007669"/>
    <property type="project" value="InterPro"/>
</dbReference>
<evidence type="ECO:0000313" key="4">
    <source>
        <dbReference type="Proteomes" id="UP000626109"/>
    </source>
</evidence>
<protein>
    <recommendedName>
        <fullName evidence="2">Protein kinase domain-containing protein</fullName>
    </recommendedName>
</protein>
<evidence type="ECO:0000313" key="3">
    <source>
        <dbReference type="EMBL" id="CAE8646090.1"/>
    </source>
</evidence>
<comment type="caution">
    <text evidence="3">The sequence shown here is derived from an EMBL/GenBank/DDBJ whole genome shotgun (WGS) entry which is preliminary data.</text>
</comment>
<feature type="non-terminal residue" evidence="3">
    <location>
        <position position="1"/>
    </location>
</feature>